<dbReference type="GO" id="GO:0015297">
    <property type="term" value="F:antiporter activity"/>
    <property type="evidence" value="ECO:0007669"/>
    <property type="project" value="InterPro"/>
</dbReference>
<dbReference type="OrthoDB" id="9811110at2"/>
<evidence type="ECO:0000256" key="7">
    <source>
        <dbReference type="ARBA" id="ARBA00022989"/>
    </source>
</evidence>
<proteinExistence type="inferred from homology"/>
<feature type="transmembrane region" description="Helical" evidence="10">
    <location>
        <begin position="101"/>
        <end position="123"/>
    </location>
</feature>
<dbReference type="EMBL" id="WJBD01000001">
    <property type="protein sequence ID" value="MBC3886986.1"/>
    <property type="molecule type" value="Genomic_DNA"/>
</dbReference>
<feature type="transmembrane region" description="Helical" evidence="10">
    <location>
        <begin position="63"/>
        <end position="89"/>
    </location>
</feature>
<keyword evidence="6 10" id="KW-0812">Transmembrane</keyword>
<dbReference type="PIRSF" id="PIRSF006603">
    <property type="entry name" value="DinF"/>
    <property type="match status" value="1"/>
</dbReference>
<dbReference type="PANTHER" id="PTHR43823">
    <property type="entry name" value="SPORULATION PROTEIN YKVU"/>
    <property type="match status" value="1"/>
</dbReference>
<keyword evidence="9" id="KW-0046">Antibiotic resistance</keyword>
<dbReference type="Pfam" id="PF01554">
    <property type="entry name" value="MatE"/>
    <property type="match status" value="2"/>
</dbReference>
<comment type="subcellular location">
    <subcellularLocation>
        <location evidence="1">Cell membrane</location>
        <topology evidence="1">Multi-pass membrane protein</topology>
    </subcellularLocation>
</comment>
<dbReference type="GO" id="GO:0046677">
    <property type="term" value="P:response to antibiotic"/>
    <property type="evidence" value="ECO:0007669"/>
    <property type="project" value="UniProtKB-KW"/>
</dbReference>
<dbReference type="InterPro" id="IPR045070">
    <property type="entry name" value="MATE_MepA-like"/>
</dbReference>
<feature type="transmembrane region" description="Helical" evidence="10">
    <location>
        <begin position="143"/>
        <end position="164"/>
    </location>
</feature>
<dbReference type="Proteomes" id="UP000616595">
    <property type="component" value="Unassembled WGS sequence"/>
</dbReference>
<reference evidence="11" key="1">
    <citation type="submission" date="2019-10" db="EMBL/GenBank/DDBJ databases">
        <authorList>
            <person name="Ross D.E."/>
            <person name="Gulliver D."/>
        </authorList>
    </citation>
    <scope>NUCLEOTIDE SEQUENCE</scope>
    <source>
        <strain evidence="11">DER-2019</strain>
    </source>
</reference>
<dbReference type="GO" id="GO:0005886">
    <property type="term" value="C:plasma membrane"/>
    <property type="evidence" value="ECO:0007669"/>
    <property type="project" value="UniProtKB-SubCell"/>
</dbReference>
<keyword evidence="8 10" id="KW-0472">Membrane</keyword>
<feature type="transmembrane region" description="Helical" evidence="10">
    <location>
        <begin position="406"/>
        <end position="424"/>
    </location>
</feature>
<feature type="transmembrane region" description="Helical" evidence="10">
    <location>
        <begin position="22"/>
        <end position="43"/>
    </location>
</feature>
<reference evidence="11" key="2">
    <citation type="submission" date="2020-10" db="EMBL/GenBank/DDBJ databases">
        <title>Comparative genomics of the Acetobacterium genus.</title>
        <authorList>
            <person name="Marshall C."/>
            <person name="May H."/>
            <person name="Norman S."/>
        </authorList>
    </citation>
    <scope>NUCLEOTIDE SEQUENCE</scope>
    <source>
        <strain evidence="11">DER-2019</strain>
    </source>
</reference>
<dbReference type="AlphaFoldDB" id="A0A923KW62"/>
<evidence type="ECO:0000256" key="8">
    <source>
        <dbReference type="ARBA" id="ARBA00023136"/>
    </source>
</evidence>
<sequence>MNETLTTKNKENPLGYEPIGKLLIKFSVPSIIALVVNALYNIVDQIFIGRGVGFLGNGATNVILPLTMVVIALGLLVGDGCAAYLSLHLGKGDKEAAAKGVGNAITLSIILGIVLAVFSIVLLEPLCHLFGATENILPYALDYGKIIIIGFPFSVINCALSGIIRADGSPRYSMMGMIMGCIVNIILNPIFIFGLHWGVAGSALATIIGQILNSGYYLLYLRKFKSINVQKAYFKLKSGIIIKVCSLGISSFITQIAVVAMIAISNNVMVKYGAMSVYGADIPITTMGITMKVNQMIMAIVLGIATGAQPILGYNYGAGNMERTKKTFKIIVVAATICMGLAFIGFQCLPNAILSIFGTESELYTEFAVKCLRIFLLFCILNGFQMCTGIFFQAIGKPVQATLVSVSRQIVFIIPATLILPVFIGVDGALWAGPVADGLAFVLAAVILKMQWKKIFAVAPKAETHEIFNRKEQVLTPE</sequence>
<feature type="transmembrane region" description="Helical" evidence="10">
    <location>
        <begin position="296"/>
        <end position="318"/>
    </location>
</feature>
<dbReference type="NCBIfam" id="TIGR00797">
    <property type="entry name" value="matE"/>
    <property type="match status" value="1"/>
</dbReference>
<accession>A0A923KW62</accession>
<evidence type="ECO:0000256" key="9">
    <source>
        <dbReference type="ARBA" id="ARBA00023251"/>
    </source>
</evidence>
<dbReference type="InterPro" id="IPR051327">
    <property type="entry name" value="MATE_MepA_subfamily"/>
</dbReference>
<keyword evidence="12" id="KW-1185">Reference proteome</keyword>
<evidence type="ECO:0000256" key="2">
    <source>
        <dbReference type="ARBA" id="ARBA00008417"/>
    </source>
</evidence>
<evidence type="ECO:0000256" key="3">
    <source>
        <dbReference type="ARBA" id="ARBA00022106"/>
    </source>
</evidence>
<comment type="caution">
    <text evidence="11">The sequence shown here is derived from an EMBL/GenBank/DDBJ whole genome shotgun (WGS) entry which is preliminary data.</text>
</comment>
<keyword evidence="4" id="KW-0813">Transport</keyword>
<dbReference type="RefSeq" id="WP_148565601.1">
    <property type="nucleotide sequence ID" value="NZ_RXYA01000001.1"/>
</dbReference>
<evidence type="ECO:0000313" key="12">
    <source>
        <dbReference type="Proteomes" id="UP000616595"/>
    </source>
</evidence>
<dbReference type="GO" id="GO:0042910">
    <property type="term" value="F:xenobiotic transmembrane transporter activity"/>
    <property type="evidence" value="ECO:0007669"/>
    <property type="project" value="InterPro"/>
</dbReference>
<feature type="transmembrane region" description="Helical" evidence="10">
    <location>
        <begin position="374"/>
        <end position="394"/>
    </location>
</feature>
<feature type="transmembrane region" description="Helical" evidence="10">
    <location>
        <begin position="430"/>
        <end position="448"/>
    </location>
</feature>
<gene>
    <name evidence="11" type="ORF">GH810_01480</name>
</gene>
<feature type="transmembrane region" description="Helical" evidence="10">
    <location>
        <begin position="240"/>
        <end position="264"/>
    </location>
</feature>
<keyword evidence="7 10" id="KW-1133">Transmembrane helix</keyword>
<feature type="transmembrane region" description="Helical" evidence="10">
    <location>
        <begin position="330"/>
        <end position="354"/>
    </location>
</feature>
<dbReference type="InterPro" id="IPR002528">
    <property type="entry name" value="MATE_fam"/>
</dbReference>
<evidence type="ECO:0000313" key="11">
    <source>
        <dbReference type="EMBL" id="MBC3886986.1"/>
    </source>
</evidence>
<evidence type="ECO:0000256" key="10">
    <source>
        <dbReference type="SAM" id="Phobius"/>
    </source>
</evidence>
<evidence type="ECO:0000256" key="4">
    <source>
        <dbReference type="ARBA" id="ARBA00022448"/>
    </source>
</evidence>
<dbReference type="CDD" id="cd13143">
    <property type="entry name" value="MATE_MepA_like"/>
    <property type="match status" value="1"/>
</dbReference>
<evidence type="ECO:0000256" key="1">
    <source>
        <dbReference type="ARBA" id="ARBA00004651"/>
    </source>
</evidence>
<organism evidence="11 12">
    <name type="scientific">Acetobacterium paludosum</name>
    <dbReference type="NCBI Taxonomy" id="52693"/>
    <lineage>
        <taxon>Bacteria</taxon>
        <taxon>Bacillati</taxon>
        <taxon>Bacillota</taxon>
        <taxon>Clostridia</taxon>
        <taxon>Eubacteriales</taxon>
        <taxon>Eubacteriaceae</taxon>
        <taxon>Acetobacterium</taxon>
    </lineage>
</organism>
<evidence type="ECO:0000256" key="5">
    <source>
        <dbReference type="ARBA" id="ARBA00022475"/>
    </source>
</evidence>
<feature type="transmembrane region" description="Helical" evidence="10">
    <location>
        <begin position="199"/>
        <end position="219"/>
    </location>
</feature>
<protein>
    <recommendedName>
        <fullName evidence="3">Multidrug export protein MepA</fullName>
    </recommendedName>
</protein>
<feature type="transmembrane region" description="Helical" evidence="10">
    <location>
        <begin position="176"/>
        <end position="193"/>
    </location>
</feature>
<keyword evidence="5" id="KW-1003">Cell membrane</keyword>
<dbReference type="PANTHER" id="PTHR43823:SF3">
    <property type="entry name" value="MULTIDRUG EXPORT PROTEIN MEPA"/>
    <property type="match status" value="1"/>
</dbReference>
<evidence type="ECO:0000256" key="6">
    <source>
        <dbReference type="ARBA" id="ARBA00022692"/>
    </source>
</evidence>
<name>A0A923KW62_9FIRM</name>
<comment type="similarity">
    <text evidence="2">Belongs to the multi antimicrobial extrusion (MATE) (TC 2.A.66.1) family. MepA subfamily.</text>
</comment>
<dbReference type="InterPro" id="IPR048279">
    <property type="entry name" value="MdtK-like"/>
</dbReference>